<evidence type="ECO:0000313" key="3">
    <source>
        <dbReference type="EMBL" id="QDU37604.1"/>
    </source>
</evidence>
<organism evidence="3 4">
    <name type="scientific">Maioricimonas rarisocia</name>
    <dbReference type="NCBI Taxonomy" id="2528026"/>
    <lineage>
        <taxon>Bacteria</taxon>
        <taxon>Pseudomonadati</taxon>
        <taxon>Planctomycetota</taxon>
        <taxon>Planctomycetia</taxon>
        <taxon>Planctomycetales</taxon>
        <taxon>Planctomycetaceae</taxon>
        <taxon>Maioricimonas</taxon>
    </lineage>
</organism>
<evidence type="ECO:0000256" key="1">
    <source>
        <dbReference type="ARBA" id="ARBA00022801"/>
    </source>
</evidence>
<dbReference type="InterPro" id="IPR029058">
    <property type="entry name" value="AB_hydrolase_fold"/>
</dbReference>
<protein>
    <submittedName>
        <fullName evidence="3">Alpha/beta hydrolase family protein</fullName>
    </submittedName>
</protein>
<dbReference type="PANTHER" id="PTHR22946:SF9">
    <property type="entry name" value="POLYKETIDE TRANSFERASE AF380"/>
    <property type="match status" value="1"/>
</dbReference>
<dbReference type="EMBL" id="CP036275">
    <property type="protein sequence ID" value="QDU37604.1"/>
    <property type="molecule type" value="Genomic_DNA"/>
</dbReference>
<reference evidence="3 4" key="1">
    <citation type="submission" date="2019-02" db="EMBL/GenBank/DDBJ databases">
        <title>Deep-cultivation of Planctomycetes and their phenomic and genomic characterization uncovers novel biology.</title>
        <authorList>
            <person name="Wiegand S."/>
            <person name="Jogler M."/>
            <person name="Boedeker C."/>
            <person name="Pinto D."/>
            <person name="Vollmers J."/>
            <person name="Rivas-Marin E."/>
            <person name="Kohn T."/>
            <person name="Peeters S.H."/>
            <person name="Heuer A."/>
            <person name="Rast P."/>
            <person name="Oberbeckmann S."/>
            <person name="Bunk B."/>
            <person name="Jeske O."/>
            <person name="Meyerdierks A."/>
            <person name="Storesund J.E."/>
            <person name="Kallscheuer N."/>
            <person name="Luecker S."/>
            <person name="Lage O.M."/>
            <person name="Pohl T."/>
            <person name="Merkel B.J."/>
            <person name="Hornburger P."/>
            <person name="Mueller R.-W."/>
            <person name="Bruemmer F."/>
            <person name="Labrenz M."/>
            <person name="Spormann A.M."/>
            <person name="Op den Camp H."/>
            <person name="Overmann J."/>
            <person name="Amann R."/>
            <person name="Jetten M.S.M."/>
            <person name="Mascher T."/>
            <person name="Medema M.H."/>
            <person name="Devos D.P."/>
            <person name="Kaster A.-K."/>
            <person name="Ovreas L."/>
            <person name="Rohde M."/>
            <person name="Galperin M.Y."/>
            <person name="Jogler C."/>
        </authorList>
    </citation>
    <scope>NUCLEOTIDE SEQUENCE [LARGE SCALE GENOMIC DNA]</scope>
    <source>
        <strain evidence="3 4">Mal4</strain>
    </source>
</reference>
<keyword evidence="2" id="KW-0732">Signal</keyword>
<dbReference type="SUPFAM" id="SSF53474">
    <property type="entry name" value="alpha/beta-Hydrolases"/>
    <property type="match status" value="1"/>
</dbReference>
<dbReference type="Gene3D" id="3.40.50.1820">
    <property type="entry name" value="alpha/beta hydrolase"/>
    <property type="match status" value="2"/>
</dbReference>
<feature type="chain" id="PRO_5021902205" evidence="2">
    <location>
        <begin position="20"/>
        <end position="815"/>
    </location>
</feature>
<gene>
    <name evidence="3" type="ORF">Mal4_19190</name>
</gene>
<dbReference type="RefSeq" id="WP_145368548.1">
    <property type="nucleotide sequence ID" value="NZ_CP036275.1"/>
</dbReference>
<evidence type="ECO:0000256" key="2">
    <source>
        <dbReference type="SAM" id="SignalP"/>
    </source>
</evidence>
<dbReference type="GO" id="GO:0052689">
    <property type="term" value="F:carboxylic ester hydrolase activity"/>
    <property type="evidence" value="ECO:0007669"/>
    <property type="project" value="UniProtKB-ARBA"/>
</dbReference>
<dbReference type="AlphaFoldDB" id="A0A517Z575"/>
<sequence length="815" mass="91030" precursor="true">MKPLSSVPVLLALVCSVNAAPPLDFTADRLPDTAPLTIEEPLDVLMVRGINRFAERAIDASRDQRAARWQRDTTNVDAYIESIAENREQFRTIIGAVDERVPDVLVGWPSLTLAPVAPTGREETAKAFAVRWRVFEGVHGEGLLLVPPASVPLRGMIIAVPDAEWTPEEFCGLNEESDRNPLPVSLCNSGCLVLVPALISRDDELSGHPDIRYTNMPHREYIYRMAFEMGRHIIGYEVQKILAAVDGFTQLRGEHNIPIGVWGVGEGGLLALHAGALDQRIDVTAVSGYFNERENVWQEPIYRNIWSQLTAFGDAEIASLIAPRGLLVEASAAPEVDGPPPGRQGRHAFAAPGRIVTPEPAAVRHEFERAESHFSAIDQADRLQLVISGETGQGPHGSRSAIASFLDLLPAGAESIALRSPAPVEAESTTRTAHNVEWSLAFAFPEERQRRMVRELDTLTQQLMQRSDKVRAKLWNQADRSSVEAWQQSAVRYRELVHDELIGRLPPFEAAPNPRSRKVVDEPTHIGYEVTLDVYPQEGGGLDRGVFAGGILLLPRDLEQGERRPVVVCQHGLEGTPMDTITTDESSRAFRAYKGFATRLVQQGFIVYSPQNPYRGEHDFRVIQRKSNPMKRSLFSYIIEQHRQTLRWLASLPYVDRDRIGFYGLSYGGKTAVRVPPLLPPADSAGGDPGYCLSICSADFDEWILKIVSSEDRYSYVYTKEYEMSEWNMGHLANYAELSSLMAPRPFMVERGHHDGVAPDEWVGWEFAKVRRHYNLLGIGEKTEIEWFVGPHTINGEGTFDFLHRHLEWPARATP</sequence>
<dbReference type="InterPro" id="IPR050261">
    <property type="entry name" value="FrsA_esterase"/>
</dbReference>
<dbReference type="Proteomes" id="UP000320496">
    <property type="component" value="Chromosome"/>
</dbReference>
<feature type="signal peptide" evidence="2">
    <location>
        <begin position="1"/>
        <end position="19"/>
    </location>
</feature>
<keyword evidence="1 3" id="KW-0378">Hydrolase</keyword>
<name>A0A517Z575_9PLAN</name>
<keyword evidence="4" id="KW-1185">Reference proteome</keyword>
<dbReference type="OrthoDB" id="8183145at2"/>
<dbReference type="PANTHER" id="PTHR22946">
    <property type="entry name" value="DIENELACTONE HYDROLASE DOMAIN-CONTAINING PROTEIN-RELATED"/>
    <property type="match status" value="1"/>
</dbReference>
<dbReference type="KEGG" id="mri:Mal4_19190"/>
<proteinExistence type="predicted"/>
<evidence type="ECO:0000313" key="4">
    <source>
        <dbReference type="Proteomes" id="UP000320496"/>
    </source>
</evidence>
<accession>A0A517Z575</accession>